<reference evidence="6" key="1">
    <citation type="journal article" date="2020" name="Plant J.">
        <title>Transposons played a major role in the diversification between the closely related almond and peach genomes: results from the almond genome sequence.</title>
        <authorList>
            <person name="Alioto T."/>
            <person name="Alexiou K.G."/>
            <person name="Bardil A."/>
            <person name="Barteri F."/>
            <person name="Castanera R."/>
            <person name="Cruz F."/>
            <person name="Dhingra A."/>
            <person name="Duval H."/>
            <person name="Fernandez I Marti A."/>
            <person name="Frias L."/>
            <person name="Galan B."/>
            <person name="Garcia J.L."/>
            <person name="Howad W."/>
            <person name="Gomez-Garrido J."/>
            <person name="Gut M."/>
            <person name="Julca I."/>
            <person name="Morata J."/>
            <person name="Puigdomenech P."/>
            <person name="Ribeca P."/>
            <person name="Rubio Cabetas M.J."/>
            <person name="Vlasova A."/>
            <person name="Wirthensohn M."/>
            <person name="Garcia-Mas J."/>
            <person name="Gabaldon T."/>
            <person name="Casacuberta J.M."/>
            <person name="Arus P."/>
        </authorList>
    </citation>
    <scope>NUCLEOTIDE SEQUENCE [LARGE SCALE GENOMIC DNA]</scope>
    <source>
        <strain evidence="6">cv. Texas</strain>
    </source>
</reference>
<dbReference type="GO" id="GO:0005743">
    <property type="term" value="C:mitochondrial inner membrane"/>
    <property type="evidence" value="ECO:0007669"/>
    <property type="project" value="UniProtKB-SubCell"/>
</dbReference>
<protein>
    <submittedName>
        <fullName evidence="5">PREDICTED: COX VIIa</fullName>
    </submittedName>
</protein>
<dbReference type="Proteomes" id="UP000327085">
    <property type="component" value="Chromosome 6"/>
</dbReference>
<gene>
    <name evidence="5" type="ORF">ALMOND_2B023219</name>
</gene>
<dbReference type="EMBL" id="CABIKO010000101">
    <property type="protein sequence ID" value="VVA26046.1"/>
    <property type="molecule type" value="Genomic_DNA"/>
</dbReference>
<evidence type="ECO:0000256" key="3">
    <source>
        <dbReference type="ARBA" id="ARBA00023128"/>
    </source>
</evidence>
<dbReference type="AlphaFoldDB" id="A0A5E4FDQ7"/>
<dbReference type="Gramene" id="VVA26046">
    <property type="protein sequence ID" value="VVA26046"/>
    <property type="gene ID" value="Prudul26B023219"/>
</dbReference>
<proteinExistence type="predicted"/>
<dbReference type="PANTHER" id="PTHR35308:SF10">
    <property type="entry name" value="COX VIIA-LIKE PROTEIN"/>
    <property type="match status" value="1"/>
</dbReference>
<dbReference type="PANTHER" id="PTHR35308">
    <property type="entry name" value="CYTOCHROME C OXIDASE SUBUNIT 7"/>
    <property type="match status" value="1"/>
</dbReference>
<name>A0A5E4FDQ7_PRUDU</name>
<keyword evidence="3" id="KW-0496">Mitochondrion</keyword>
<organism evidence="5 6">
    <name type="scientific">Prunus dulcis</name>
    <name type="common">Almond</name>
    <name type="synonym">Amygdalus dulcis</name>
    <dbReference type="NCBI Taxonomy" id="3755"/>
    <lineage>
        <taxon>Eukaryota</taxon>
        <taxon>Viridiplantae</taxon>
        <taxon>Streptophyta</taxon>
        <taxon>Embryophyta</taxon>
        <taxon>Tracheophyta</taxon>
        <taxon>Spermatophyta</taxon>
        <taxon>Magnoliopsida</taxon>
        <taxon>eudicotyledons</taxon>
        <taxon>Gunneridae</taxon>
        <taxon>Pentapetalae</taxon>
        <taxon>rosids</taxon>
        <taxon>fabids</taxon>
        <taxon>Rosales</taxon>
        <taxon>Rosaceae</taxon>
        <taxon>Amygdaloideae</taxon>
        <taxon>Amygdaleae</taxon>
        <taxon>Prunus</taxon>
    </lineage>
</organism>
<dbReference type="Pfam" id="PF02238">
    <property type="entry name" value="COX7a"/>
    <property type="match status" value="1"/>
</dbReference>
<evidence type="ECO:0000256" key="4">
    <source>
        <dbReference type="ARBA" id="ARBA00023136"/>
    </source>
</evidence>
<accession>A0A5E4FDQ7</accession>
<keyword evidence="4" id="KW-0472">Membrane</keyword>
<evidence type="ECO:0000313" key="5">
    <source>
        <dbReference type="EMBL" id="VVA26046.1"/>
    </source>
</evidence>
<evidence type="ECO:0000313" key="6">
    <source>
        <dbReference type="Proteomes" id="UP000327085"/>
    </source>
</evidence>
<dbReference type="InParanoid" id="A0A5E4FDQ7"/>
<dbReference type="InterPro" id="IPR039297">
    <property type="entry name" value="COX7a"/>
</dbReference>
<comment type="subcellular location">
    <subcellularLocation>
        <location evidence="1">Mitochondrion inner membrane</location>
    </subcellularLocation>
</comment>
<evidence type="ECO:0000256" key="1">
    <source>
        <dbReference type="ARBA" id="ARBA00004273"/>
    </source>
</evidence>
<evidence type="ECO:0000256" key="2">
    <source>
        <dbReference type="ARBA" id="ARBA00022792"/>
    </source>
</evidence>
<sequence length="484" mass="53722">MQGGKVMDDHIYKVLGSSMGRGLVGQNMEIENARYLGQSFNVMDGHARWLGGGQPIQAKSHRYKVLESNLEVDSAIWHACKACAPCDGEGAKACVGAPIPTVIVGDNEEHTVGKRDRIHAAWCWANYCSISSPMPMCPRRHPGPETSLENGEVHEQQVCQPRKLYVQGCIGFISCWSNTYKEVGPACDVKVRHASYLLPRDIGLIDGYGPREVMLVESLSTLYGQWWRGQLYRHGVRLTRIRFGLVSKALGIVSFPKRDCRAPATPNFTMSEEAPFRPREKLVEKQKFFQSVHKYTYLKGPYDKITSVAIPAALAASSLFLIPLIRNVIILSFVVSPHACSNMDVCFLSLILHFIITDNDSLVFLRATSQNCRSFLNLLDGYCTASGQQVNYSKSSIYLSPNASPELGAEIGRVKGVWFGAPLSYKPEIQRISKFDVWLLALSSNSAIHNHVRKEVLASGGVGYDADKREIGTVHPKEEKEGEE</sequence>
<keyword evidence="2" id="KW-0999">Mitochondrion inner membrane</keyword>